<accession>A0ABS1X6F8</accession>
<feature type="signal peptide" evidence="2">
    <location>
        <begin position="1"/>
        <end position="25"/>
    </location>
</feature>
<evidence type="ECO:0000313" key="4">
    <source>
        <dbReference type="EMBL" id="MBM0108803.1"/>
    </source>
</evidence>
<dbReference type="InterPro" id="IPR013424">
    <property type="entry name" value="Ice-binding_C"/>
</dbReference>
<evidence type="ECO:0000256" key="1">
    <source>
        <dbReference type="SAM" id="Phobius"/>
    </source>
</evidence>
<dbReference type="Pfam" id="PF07589">
    <property type="entry name" value="PEP-CTERM"/>
    <property type="match status" value="1"/>
</dbReference>
<keyword evidence="1" id="KW-0472">Membrane</keyword>
<evidence type="ECO:0000256" key="2">
    <source>
        <dbReference type="SAM" id="SignalP"/>
    </source>
</evidence>
<dbReference type="RefSeq" id="WP_203170975.1">
    <property type="nucleotide sequence ID" value="NZ_JAEVLS010000010.1"/>
</dbReference>
<keyword evidence="1" id="KW-1133">Transmembrane helix</keyword>
<keyword evidence="1" id="KW-0812">Transmembrane</keyword>
<feature type="transmembrane region" description="Helical" evidence="1">
    <location>
        <begin position="129"/>
        <end position="145"/>
    </location>
</feature>
<reference evidence="4 5" key="1">
    <citation type="journal article" date="2021" name="Int. J. Syst. Evol. Microbiol.">
        <title>Steroidobacter gossypii sp. nov., isolated from soil of cotton cropping field.</title>
        <authorList>
            <person name="Huang R."/>
            <person name="Yang S."/>
            <person name="Zhen C."/>
            <person name="Liu W."/>
        </authorList>
    </citation>
    <scope>NUCLEOTIDE SEQUENCE [LARGE SCALE GENOMIC DNA]</scope>
    <source>
        <strain evidence="4 5">S1-65</strain>
    </source>
</reference>
<keyword evidence="5" id="KW-1185">Reference proteome</keyword>
<sequence>MNLISRTVGAALGLMAFCFISAASAVPLLCKEAAANHALTDASHVRSCLAADLGDVGERIFSIDADRNELSIAVQPVGSDKLDHWFVQFLNPMLDSGDWRFAKVLDHDGRVTHIKLYGRAPAQNVPEPGALALLSVGLLGAALLGRRKRSRTA</sequence>
<feature type="domain" description="Ice-binding protein C-terminal" evidence="3">
    <location>
        <begin position="125"/>
        <end position="148"/>
    </location>
</feature>
<protein>
    <submittedName>
        <fullName evidence="4">PEP-CTERM sorting domain-containing protein</fullName>
    </submittedName>
</protein>
<name>A0ABS1X6F8_9GAMM</name>
<feature type="chain" id="PRO_5045166325" evidence="2">
    <location>
        <begin position="26"/>
        <end position="153"/>
    </location>
</feature>
<comment type="caution">
    <text evidence="4">The sequence shown here is derived from an EMBL/GenBank/DDBJ whole genome shotgun (WGS) entry which is preliminary data.</text>
</comment>
<dbReference type="EMBL" id="JAEVLS010000010">
    <property type="protein sequence ID" value="MBM0108803.1"/>
    <property type="molecule type" value="Genomic_DNA"/>
</dbReference>
<proteinExistence type="predicted"/>
<evidence type="ECO:0000259" key="3">
    <source>
        <dbReference type="Pfam" id="PF07589"/>
    </source>
</evidence>
<dbReference type="Proteomes" id="UP000661077">
    <property type="component" value="Unassembled WGS sequence"/>
</dbReference>
<evidence type="ECO:0000313" key="5">
    <source>
        <dbReference type="Proteomes" id="UP000661077"/>
    </source>
</evidence>
<gene>
    <name evidence="4" type="ORF">JM946_29070</name>
</gene>
<dbReference type="NCBIfam" id="TIGR02595">
    <property type="entry name" value="PEP_CTERM"/>
    <property type="match status" value="1"/>
</dbReference>
<keyword evidence="2" id="KW-0732">Signal</keyword>
<organism evidence="4 5">
    <name type="scientific">Steroidobacter gossypii</name>
    <dbReference type="NCBI Taxonomy" id="2805490"/>
    <lineage>
        <taxon>Bacteria</taxon>
        <taxon>Pseudomonadati</taxon>
        <taxon>Pseudomonadota</taxon>
        <taxon>Gammaproteobacteria</taxon>
        <taxon>Steroidobacterales</taxon>
        <taxon>Steroidobacteraceae</taxon>
        <taxon>Steroidobacter</taxon>
    </lineage>
</organism>